<reference evidence="2" key="1">
    <citation type="submission" date="2022-10" db="EMBL/GenBank/DDBJ databases">
        <title>The complete genomes of actinobacterial strains from the NBC collection.</title>
        <authorList>
            <person name="Joergensen T.S."/>
            <person name="Alvarez Arevalo M."/>
            <person name="Sterndorff E.B."/>
            <person name="Faurdal D."/>
            <person name="Vuksanovic O."/>
            <person name="Mourched A.-S."/>
            <person name="Charusanti P."/>
            <person name="Shaw S."/>
            <person name="Blin K."/>
            <person name="Weber T."/>
        </authorList>
    </citation>
    <scope>NUCLEOTIDE SEQUENCE</scope>
    <source>
        <strain evidence="2">NBC_00060</strain>
        <plasmid evidence="2">unnamed1</plasmid>
    </source>
</reference>
<keyword evidence="2" id="KW-0614">Plasmid</keyword>
<gene>
    <name evidence="2" type="ORF">OHV25_40860</name>
</gene>
<feature type="region of interest" description="Disordered" evidence="1">
    <location>
        <begin position="173"/>
        <end position="195"/>
    </location>
</feature>
<proteinExistence type="predicted"/>
<evidence type="ECO:0000313" key="2">
    <source>
        <dbReference type="EMBL" id="WTU45963.1"/>
    </source>
</evidence>
<dbReference type="EMBL" id="CP108254">
    <property type="protein sequence ID" value="WTU45963.1"/>
    <property type="molecule type" value="Genomic_DNA"/>
</dbReference>
<geneLocation type="plasmid" evidence="2">
    <name>unnamed1</name>
</geneLocation>
<evidence type="ECO:0008006" key="3">
    <source>
        <dbReference type="Google" id="ProtNLM"/>
    </source>
</evidence>
<sequence length="195" mass="21461">MSSAVVALVIAFLGIAGTLASGLMTQRLAEKAKSKEWDHSARQRAAERQFETKRATAEAVRACCVILNTASLEYHSELNTFWYALRAGHVTDGLRSRLDDARREHRARYSEAQMQIPDDVLAAADTVHRRLNRMYGVLKRLDGGIPPHQEGESLGQVHPQIVGLWDQLSEMRRSLGLPPHGPGGAEAADPADRST</sequence>
<name>A0AAU2HCT0_9ACTN</name>
<dbReference type="AlphaFoldDB" id="A0AAU2HCT0"/>
<protein>
    <recommendedName>
        <fullName evidence="3">Secreted protein</fullName>
    </recommendedName>
</protein>
<dbReference type="RefSeq" id="WP_331723752.1">
    <property type="nucleotide sequence ID" value="NZ_CP108254.1"/>
</dbReference>
<accession>A0AAU2HCT0</accession>
<evidence type="ECO:0000256" key="1">
    <source>
        <dbReference type="SAM" id="MobiDB-lite"/>
    </source>
</evidence>
<organism evidence="2">
    <name type="scientific">Streptomyces sp. NBC_00060</name>
    <dbReference type="NCBI Taxonomy" id="2975636"/>
    <lineage>
        <taxon>Bacteria</taxon>
        <taxon>Bacillati</taxon>
        <taxon>Actinomycetota</taxon>
        <taxon>Actinomycetes</taxon>
        <taxon>Kitasatosporales</taxon>
        <taxon>Streptomycetaceae</taxon>
        <taxon>Streptomyces</taxon>
    </lineage>
</organism>